<name>A0ABQ9QFE7_9PEZI</name>
<sequence length="353" mass="39540">MLGYEEAKERSLYLIVQTQVIQDDVKGFQDNFFKLCRAAKETVEATLKKNGMNSMEELFNKAMAELPKEEAEKYRKTIEELKPKGVLDMIKHPELRDALDAAIWLGDFMASMAAFSYASRIIAVNRAMAEEATLALREAASGKLTTEAFAALAKKFNEQTGKEISTVAERRMLEWDAEQLSKFSAAEEKLALNGLSDAEKVAAETAAGARGMVRSGIYGLIAMAVIMGATWAYREYQEHQMAEKMKDGIQQLATGRLYAHQAKLTAQAYTSLPTIIEDIADAFDEHDTQELNKKLDKFVLKSRKLVPSEDLKASFDQLREGDKAQNQKLGDDPELEDIIRIHKEKAEALKQTK</sequence>
<organism evidence="2 3">
    <name type="scientific">Colletotrichum limetticola</name>
    <dbReference type="NCBI Taxonomy" id="1209924"/>
    <lineage>
        <taxon>Eukaryota</taxon>
        <taxon>Fungi</taxon>
        <taxon>Dikarya</taxon>
        <taxon>Ascomycota</taxon>
        <taxon>Pezizomycotina</taxon>
        <taxon>Sordariomycetes</taxon>
        <taxon>Hypocreomycetidae</taxon>
        <taxon>Glomerellales</taxon>
        <taxon>Glomerellaceae</taxon>
        <taxon>Colletotrichum</taxon>
        <taxon>Colletotrichum acutatum species complex</taxon>
    </lineage>
</organism>
<proteinExistence type="predicted"/>
<protein>
    <submittedName>
        <fullName evidence="2">Uncharacterized protein</fullName>
    </submittedName>
</protein>
<evidence type="ECO:0000313" key="3">
    <source>
        <dbReference type="Proteomes" id="UP001169217"/>
    </source>
</evidence>
<evidence type="ECO:0000313" key="2">
    <source>
        <dbReference type="EMBL" id="KAK0382473.1"/>
    </source>
</evidence>
<dbReference type="Proteomes" id="UP001169217">
    <property type="component" value="Unassembled WGS sequence"/>
</dbReference>
<feature type="region of interest" description="Disordered" evidence="1">
    <location>
        <begin position="316"/>
        <end position="335"/>
    </location>
</feature>
<gene>
    <name evidence="2" type="ORF">CLIM01_00130</name>
</gene>
<reference evidence="2" key="1">
    <citation type="submission" date="2023-04" db="EMBL/GenBank/DDBJ databases">
        <title>Colletotrichum limetticola genome sequence.</title>
        <authorList>
            <person name="Baroncelli R."/>
        </authorList>
    </citation>
    <scope>NUCLEOTIDE SEQUENCE</scope>
    <source>
        <strain evidence="2">KLA-Anderson</strain>
    </source>
</reference>
<accession>A0ABQ9QFE7</accession>
<comment type="caution">
    <text evidence="2">The sequence shown here is derived from an EMBL/GenBank/DDBJ whole genome shotgun (WGS) entry which is preliminary data.</text>
</comment>
<dbReference type="EMBL" id="JARUPT010000002">
    <property type="protein sequence ID" value="KAK0382473.1"/>
    <property type="molecule type" value="Genomic_DNA"/>
</dbReference>
<keyword evidence="3" id="KW-1185">Reference proteome</keyword>
<evidence type="ECO:0000256" key="1">
    <source>
        <dbReference type="SAM" id="MobiDB-lite"/>
    </source>
</evidence>